<accession>A0ABU1G280</accession>
<evidence type="ECO:0000313" key="12">
    <source>
        <dbReference type="EMBL" id="MDR5866806.1"/>
    </source>
</evidence>
<proteinExistence type="inferred from homology"/>
<evidence type="ECO:0000256" key="7">
    <source>
        <dbReference type="ARBA" id="ARBA00022777"/>
    </source>
</evidence>
<feature type="binding site" evidence="11">
    <location>
        <position position="120"/>
    </location>
    <ligand>
        <name>ATP</name>
        <dbReference type="ChEBI" id="CHEBI:30616"/>
    </ligand>
</feature>
<keyword evidence="4 11" id="KW-0808">Transferase</keyword>
<dbReference type="NCBIfam" id="NF006830">
    <property type="entry name" value="PRK09355.1"/>
    <property type="match status" value="1"/>
</dbReference>
<evidence type="ECO:0000313" key="13">
    <source>
        <dbReference type="Proteomes" id="UP001264519"/>
    </source>
</evidence>
<dbReference type="HAMAP" id="MF_00228">
    <property type="entry name" value="Thz_kinase"/>
    <property type="match status" value="1"/>
</dbReference>
<gene>
    <name evidence="11 12" type="primary">thiM</name>
    <name evidence="12" type="ORF">QC818_08425</name>
</gene>
<evidence type="ECO:0000256" key="11">
    <source>
        <dbReference type="HAMAP-Rule" id="MF_00228"/>
    </source>
</evidence>
<dbReference type="Pfam" id="PF02110">
    <property type="entry name" value="HK"/>
    <property type="match status" value="1"/>
</dbReference>
<organism evidence="12 13">
    <name type="scientific">Halomonas koreensis</name>
    <dbReference type="NCBI Taxonomy" id="245385"/>
    <lineage>
        <taxon>Bacteria</taxon>
        <taxon>Pseudomonadati</taxon>
        <taxon>Pseudomonadota</taxon>
        <taxon>Gammaproteobacteria</taxon>
        <taxon>Oceanospirillales</taxon>
        <taxon>Halomonadaceae</taxon>
        <taxon>Halomonas</taxon>
    </lineage>
</organism>
<keyword evidence="7 11" id="KW-0418">Kinase</keyword>
<dbReference type="NCBIfam" id="TIGR00694">
    <property type="entry name" value="thiM"/>
    <property type="match status" value="1"/>
</dbReference>
<dbReference type="Gene3D" id="3.40.1190.20">
    <property type="match status" value="1"/>
</dbReference>
<evidence type="ECO:0000256" key="8">
    <source>
        <dbReference type="ARBA" id="ARBA00022840"/>
    </source>
</evidence>
<comment type="catalytic activity">
    <reaction evidence="1 11">
        <text>5-(2-hydroxyethyl)-4-methylthiazole + ATP = 4-methyl-5-(2-phosphooxyethyl)-thiazole + ADP + H(+)</text>
        <dbReference type="Rhea" id="RHEA:24212"/>
        <dbReference type="ChEBI" id="CHEBI:15378"/>
        <dbReference type="ChEBI" id="CHEBI:17957"/>
        <dbReference type="ChEBI" id="CHEBI:30616"/>
        <dbReference type="ChEBI" id="CHEBI:58296"/>
        <dbReference type="ChEBI" id="CHEBI:456216"/>
        <dbReference type="EC" id="2.7.1.50"/>
    </reaction>
</comment>
<keyword evidence="8 11" id="KW-0067">ATP-binding</keyword>
<evidence type="ECO:0000256" key="2">
    <source>
        <dbReference type="ARBA" id="ARBA00001946"/>
    </source>
</evidence>
<dbReference type="RefSeq" id="WP_309652405.1">
    <property type="nucleotide sequence ID" value="NZ_JARWAK010000006.1"/>
</dbReference>
<dbReference type="Proteomes" id="UP001264519">
    <property type="component" value="Unassembled WGS sequence"/>
</dbReference>
<name>A0ABU1G280_9GAMM</name>
<comment type="pathway">
    <text evidence="3 11">Cofactor biosynthesis; thiamine diphosphate biosynthesis; 4-methyl-5-(2-phosphoethyl)-thiazole from 5-(2-hydroxyethyl)-4-methylthiazole: step 1/1.</text>
</comment>
<comment type="cofactor">
    <cofactor evidence="2 11">
        <name>Mg(2+)</name>
        <dbReference type="ChEBI" id="CHEBI:18420"/>
    </cofactor>
</comment>
<dbReference type="InterPro" id="IPR029056">
    <property type="entry name" value="Ribokinase-like"/>
</dbReference>
<comment type="similarity">
    <text evidence="11">Belongs to the Thz kinase family.</text>
</comment>
<comment type="caution">
    <text evidence="12">The sequence shown here is derived from an EMBL/GenBank/DDBJ whole genome shotgun (WGS) entry which is preliminary data.</text>
</comment>
<keyword evidence="6 11" id="KW-0547">Nucleotide-binding</keyword>
<feature type="binding site" evidence="11">
    <location>
        <position position="193"/>
    </location>
    <ligand>
        <name>substrate</name>
    </ligand>
</feature>
<evidence type="ECO:0000256" key="5">
    <source>
        <dbReference type="ARBA" id="ARBA00022723"/>
    </source>
</evidence>
<evidence type="ECO:0000256" key="3">
    <source>
        <dbReference type="ARBA" id="ARBA00004868"/>
    </source>
</evidence>
<dbReference type="EC" id="2.7.1.50" evidence="11"/>
<dbReference type="PRINTS" id="PR01099">
    <property type="entry name" value="HYETHTZKNASE"/>
</dbReference>
<feature type="binding site" evidence="11">
    <location>
        <position position="45"/>
    </location>
    <ligand>
        <name>substrate</name>
    </ligand>
</feature>
<feature type="binding site" evidence="11">
    <location>
        <position position="166"/>
    </location>
    <ligand>
        <name>ATP</name>
        <dbReference type="ChEBI" id="CHEBI:30616"/>
    </ligand>
</feature>
<keyword evidence="13" id="KW-1185">Reference proteome</keyword>
<dbReference type="SUPFAM" id="SSF53613">
    <property type="entry name" value="Ribokinase-like"/>
    <property type="match status" value="1"/>
</dbReference>
<keyword evidence="5 11" id="KW-0479">Metal-binding</keyword>
<evidence type="ECO:0000256" key="9">
    <source>
        <dbReference type="ARBA" id="ARBA00022842"/>
    </source>
</evidence>
<comment type="function">
    <text evidence="11">Catalyzes the phosphorylation of the hydroxyl group of 4-methyl-5-beta-hydroxyethylthiazole (THZ).</text>
</comment>
<keyword evidence="10 11" id="KW-0784">Thiamine biosynthesis</keyword>
<sequence length="268" mass="27019">MHSLDPAAHLTRVRATTPLVHNITNHVAMNPMANVLLALGASPAMVHAREEAAEFAALAGALTLNIGTLSPHWLDAMDDAARAATAAGTPWVLDPVAVGATRFRREAGDRLLALAPSVIRGNASEILALAERTGGGRGVDSTAAPEGAEAAAASLARRSGAVVAVTGERDLVTDGTRLARVAGGHPLMPRVTALGCSLSGVVGAFLAGAEDPFAATVAALASYAVAGEQAGEAARGPGSFAVAFLDALHALDATTLTEHARLELTDAP</sequence>
<dbReference type="InterPro" id="IPR000417">
    <property type="entry name" value="Hyethyz_kinase"/>
</dbReference>
<dbReference type="GO" id="GO:0004417">
    <property type="term" value="F:hydroxyethylthiazole kinase activity"/>
    <property type="evidence" value="ECO:0007669"/>
    <property type="project" value="UniProtKB-EC"/>
</dbReference>
<protein>
    <recommendedName>
        <fullName evidence="11">Hydroxyethylthiazole kinase</fullName>
        <ecNumber evidence="11">2.7.1.50</ecNumber>
    </recommendedName>
    <alternativeName>
        <fullName evidence="11">4-methyl-5-beta-hydroxyethylthiazole kinase</fullName>
        <shortName evidence="11">TH kinase</shortName>
        <shortName evidence="11">Thz kinase</shortName>
    </alternativeName>
</protein>
<evidence type="ECO:0000256" key="4">
    <source>
        <dbReference type="ARBA" id="ARBA00022679"/>
    </source>
</evidence>
<keyword evidence="9 11" id="KW-0460">Magnesium</keyword>
<evidence type="ECO:0000256" key="10">
    <source>
        <dbReference type="ARBA" id="ARBA00022977"/>
    </source>
</evidence>
<evidence type="ECO:0000256" key="1">
    <source>
        <dbReference type="ARBA" id="ARBA00001771"/>
    </source>
</evidence>
<dbReference type="EMBL" id="JARWAK010000006">
    <property type="protein sequence ID" value="MDR5866806.1"/>
    <property type="molecule type" value="Genomic_DNA"/>
</dbReference>
<dbReference type="PIRSF" id="PIRSF000513">
    <property type="entry name" value="Thz_kinase"/>
    <property type="match status" value="1"/>
</dbReference>
<reference evidence="12 13" key="1">
    <citation type="submission" date="2023-04" db="EMBL/GenBank/DDBJ databases">
        <title>A long-awaited taxogenomic arrangement of the family Halomonadaceae.</title>
        <authorList>
            <person name="De La Haba R."/>
            <person name="Chuvochina M."/>
            <person name="Wittouck S."/>
            <person name="Arahal D.R."/>
            <person name="Sanchez-Porro C."/>
            <person name="Hugenholtz P."/>
            <person name="Ventosa A."/>
        </authorList>
    </citation>
    <scope>NUCLEOTIDE SEQUENCE [LARGE SCALE GENOMIC DNA]</scope>
    <source>
        <strain evidence="12 13">DSM 23530</strain>
    </source>
</reference>
<evidence type="ECO:0000256" key="6">
    <source>
        <dbReference type="ARBA" id="ARBA00022741"/>
    </source>
</evidence>
<dbReference type="CDD" id="cd01170">
    <property type="entry name" value="THZ_kinase"/>
    <property type="match status" value="1"/>
</dbReference>